<comment type="subcellular location">
    <subcellularLocation>
        <location evidence="1">Cytoplasm</location>
    </subcellularLocation>
</comment>
<dbReference type="SMART" id="SM00028">
    <property type="entry name" value="TPR"/>
    <property type="match status" value="7"/>
</dbReference>
<evidence type="ECO:0000256" key="6">
    <source>
        <dbReference type="PROSITE-ProRule" id="PRU00339"/>
    </source>
</evidence>
<protein>
    <recommendedName>
        <fullName evidence="9">Tetratricopeptide repeat protein</fullName>
    </recommendedName>
</protein>
<evidence type="ECO:0000256" key="3">
    <source>
        <dbReference type="ARBA" id="ARBA00022737"/>
    </source>
</evidence>
<comment type="similarity">
    <text evidence="5">Belongs to the Rap family.</text>
</comment>
<name>A0A432GM24_9DELT</name>
<dbReference type="GO" id="GO:0005737">
    <property type="term" value="C:cytoplasm"/>
    <property type="evidence" value="ECO:0007669"/>
    <property type="project" value="UniProtKB-SubCell"/>
</dbReference>
<accession>A0A432GM24</accession>
<dbReference type="SUPFAM" id="SSF48452">
    <property type="entry name" value="TPR-like"/>
    <property type="match status" value="2"/>
</dbReference>
<sequence>LYIKVKQQKKAIQIFEKYLSTKDKTYVGEVLYQLGFLYIEAKQQKKAIQIFENYLSTKDKTYVGEVLFRLGYLYLEIKQAENAVESFKKYLSLKDKTHVGEVQYQLGFLFTERKQQKKAIKIFENYLAGDNEEHREEIQLRLGYLYAENKQQKKAIKIFEKYLASGAVGHIAETQLSLGSLYVENKKPFLAIAVLEQVLLHPDYQKNNDLLQTLLVLYRENVSEEKYLKFLLKVKNDPKQGWKVQQGFKSQLIIEYFEQNKCDKLISELNPDYMQSIKKSNTKEWEHLLYMRGSCMIETKRWNEARIDLRQIRDTKKYREHSIQMLIVTHKQLEDWKRMTWEYQEVYDRKTPVLTIADYQLWVFAAKQRKDFQRLERLKIIYERWKKAFPEDSQNLEQLNKYISGFRLQELTSQENWKEVSAYIKKEVQSGSVSLNEQYFSQLLFAENKLENWSGLLGAYALLRKHDQKRAKTLDALINQAKAADKLGEKELSLKYYRQALKVKPLNQEDKKRQAEIKTFLAQSSFRKWIKQGEWTKISKTIRKEVAENKRVLNDTNFDLLLYTENQKSGNKKYNGILDAYALLATYDKKKTLTVQAQIDQGYAAAKLGGYKRAKGYYRRALKKTPDKDVDLVLQLVGELKRLYERSKDYASLVVIYKRAYSVLKKSSRPKNESRTYAYLIGYHQSFHLKQNDKARIWLMRSDGGGSTPQELDAAFWVAKLDRDANKPGMAIKRLKELAGRKVAKNSSLYVQIHFELGTLYHLKEKWKSALLHYRLVAKARAPAELKQYQNIAKEKAKEISSYLKSLNSSEG</sequence>
<dbReference type="Pfam" id="PF13174">
    <property type="entry name" value="TPR_6"/>
    <property type="match status" value="2"/>
</dbReference>
<evidence type="ECO:0000256" key="5">
    <source>
        <dbReference type="ARBA" id="ARBA00038253"/>
    </source>
</evidence>
<comment type="caution">
    <text evidence="7">The sequence shown here is derived from an EMBL/GenBank/DDBJ whole genome shotgun (WGS) entry which is preliminary data.</text>
</comment>
<dbReference type="InterPro" id="IPR011990">
    <property type="entry name" value="TPR-like_helical_dom_sf"/>
</dbReference>
<evidence type="ECO:0000256" key="1">
    <source>
        <dbReference type="ARBA" id="ARBA00004496"/>
    </source>
</evidence>
<keyword evidence="2" id="KW-0963">Cytoplasm</keyword>
<dbReference type="Pfam" id="PF13181">
    <property type="entry name" value="TPR_8"/>
    <property type="match status" value="2"/>
</dbReference>
<evidence type="ECO:0008006" key="9">
    <source>
        <dbReference type="Google" id="ProtNLM"/>
    </source>
</evidence>
<dbReference type="PANTHER" id="PTHR46630">
    <property type="entry name" value="TETRATRICOPEPTIDE REPEAT PROTEIN 29"/>
    <property type="match status" value="1"/>
</dbReference>
<keyword evidence="3" id="KW-0677">Repeat</keyword>
<dbReference type="PANTHER" id="PTHR46630:SF1">
    <property type="entry name" value="TETRATRICOPEPTIDE REPEAT PROTEIN 29"/>
    <property type="match status" value="1"/>
</dbReference>
<dbReference type="PROSITE" id="PS50005">
    <property type="entry name" value="TPR"/>
    <property type="match status" value="4"/>
</dbReference>
<evidence type="ECO:0000313" key="7">
    <source>
        <dbReference type="EMBL" id="RTZ84020.1"/>
    </source>
</evidence>
<keyword evidence="4 6" id="KW-0802">TPR repeat</keyword>
<feature type="repeat" description="TPR" evidence="6">
    <location>
        <begin position="595"/>
        <end position="628"/>
    </location>
</feature>
<feature type="repeat" description="TPR" evidence="6">
    <location>
        <begin position="474"/>
        <end position="507"/>
    </location>
</feature>
<feature type="repeat" description="TPR" evidence="6">
    <location>
        <begin position="64"/>
        <end position="97"/>
    </location>
</feature>
<evidence type="ECO:0000313" key="8">
    <source>
        <dbReference type="Proteomes" id="UP000287719"/>
    </source>
</evidence>
<organism evidence="7 8">
    <name type="scientific">SAR324 cluster bacterium</name>
    <dbReference type="NCBI Taxonomy" id="2024889"/>
    <lineage>
        <taxon>Bacteria</taxon>
        <taxon>Deltaproteobacteria</taxon>
        <taxon>SAR324 cluster</taxon>
    </lineage>
</organism>
<proteinExistence type="inferred from homology"/>
<feature type="repeat" description="TPR" evidence="6">
    <location>
        <begin position="28"/>
        <end position="61"/>
    </location>
</feature>
<dbReference type="InterPro" id="IPR019734">
    <property type="entry name" value="TPR_rpt"/>
</dbReference>
<evidence type="ECO:0000256" key="2">
    <source>
        <dbReference type="ARBA" id="ARBA00022490"/>
    </source>
</evidence>
<dbReference type="Gene3D" id="1.25.40.10">
    <property type="entry name" value="Tetratricopeptide repeat domain"/>
    <property type="match status" value="3"/>
</dbReference>
<dbReference type="EMBL" id="QNZJ01000289">
    <property type="protein sequence ID" value="RTZ84020.1"/>
    <property type="molecule type" value="Genomic_DNA"/>
</dbReference>
<dbReference type="Proteomes" id="UP000287719">
    <property type="component" value="Unassembled WGS sequence"/>
</dbReference>
<reference evidence="7 8" key="1">
    <citation type="submission" date="2018-06" db="EMBL/GenBank/DDBJ databases">
        <title>Combined omics and stable isotope probing to characterize newly discovered Mariana Back-Arc vent microbial communities.</title>
        <authorList>
            <person name="Trembath-Reichert E."/>
            <person name="Huber J.A."/>
        </authorList>
    </citation>
    <scope>NUCLEOTIDE SEQUENCE [LARGE SCALE GENOMIC DNA]</scope>
    <source>
        <strain evidence="7">MAG 54</strain>
    </source>
</reference>
<gene>
    <name evidence="7" type="ORF">DSY95_06705</name>
</gene>
<dbReference type="AlphaFoldDB" id="A0A432GM24"/>
<dbReference type="InterPro" id="IPR051476">
    <property type="entry name" value="Bac_ResReg_Asp_Phosphatase"/>
</dbReference>
<feature type="non-terminal residue" evidence="7">
    <location>
        <position position="1"/>
    </location>
</feature>
<evidence type="ECO:0000256" key="4">
    <source>
        <dbReference type="ARBA" id="ARBA00022803"/>
    </source>
</evidence>